<evidence type="ECO:0000256" key="1">
    <source>
        <dbReference type="SAM" id="SignalP"/>
    </source>
</evidence>
<feature type="signal peptide" evidence="1">
    <location>
        <begin position="1"/>
        <end position="20"/>
    </location>
</feature>
<comment type="caution">
    <text evidence="2">The sequence shown here is derived from an EMBL/GenBank/DDBJ whole genome shotgun (WGS) entry which is preliminary data.</text>
</comment>
<gene>
    <name evidence="2" type="ORF">OCK74_13130</name>
</gene>
<organism evidence="2 3">
    <name type="scientific">Paraflavisolibacter caeni</name>
    <dbReference type="NCBI Taxonomy" id="2982496"/>
    <lineage>
        <taxon>Bacteria</taxon>
        <taxon>Pseudomonadati</taxon>
        <taxon>Bacteroidota</taxon>
        <taxon>Chitinophagia</taxon>
        <taxon>Chitinophagales</taxon>
        <taxon>Chitinophagaceae</taxon>
        <taxon>Paraflavisolibacter</taxon>
    </lineage>
</organism>
<dbReference type="Proteomes" id="UP001155483">
    <property type="component" value="Unassembled WGS sequence"/>
</dbReference>
<reference evidence="2" key="2">
    <citation type="submission" date="2023-04" db="EMBL/GenBank/DDBJ databases">
        <title>Paracnuella aquatica gen. nov., sp. nov., a member of the family Chitinophagaceae isolated from a hot spring.</title>
        <authorList>
            <person name="Wang C."/>
        </authorList>
    </citation>
    <scope>NUCLEOTIDE SEQUENCE</scope>
    <source>
        <strain evidence="2">LB-8</strain>
    </source>
</reference>
<keyword evidence="1" id="KW-0732">Signal</keyword>
<keyword evidence="3" id="KW-1185">Reference proteome</keyword>
<name>A0A9X2XW64_9BACT</name>
<evidence type="ECO:0008006" key="4">
    <source>
        <dbReference type="Google" id="ProtNLM"/>
    </source>
</evidence>
<dbReference type="EMBL" id="JAOTIF010000009">
    <property type="protein sequence ID" value="MCU7550060.1"/>
    <property type="molecule type" value="Genomic_DNA"/>
</dbReference>
<proteinExistence type="predicted"/>
<evidence type="ECO:0000313" key="3">
    <source>
        <dbReference type="Proteomes" id="UP001155483"/>
    </source>
</evidence>
<dbReference type="AlphaFoldDB" id="A0A9X2XW64"/>
<sequence>MKKNITLSCLFLLLSFISFSQTSKWFVTVGSGYSFGGPANGIKNQMRKSGWNDMDEDMVLGFNWSTNYPRKNPGLPLMLTAGKKLKEYKSIYFTAGLADNATVKGFKKEGEAYLLILGGSYGRYISVDYKIWQIAGGYQYAFPNARIKLGFGPSLLLLNSKATNADSSINKQNSLVPALVGNARLPLGREKRLFGVEFFIQTTLAPPAKVEDFTKVGSSDKVSLGMSNLTLGLALALRRK</sequence>
<dbReference type="RefSeq" id="WP_279297500.1">
    <property type="nucleotide sequence ID" value="NZ_JAOTIF010000009.1"/>
</dbReference>
<protein>
    <recommendedName>
        <fullName evidence="4">Outer membrane protein beta-barrel domain-containing protein</fullName>
    </recommendedName>
</protein>
<accession>A0A9X2XW64</accession>
<reference evidence="2" key="1">
    <citation type="submission" date="2022-09" db="EMBL/GenBank/DDBJ databases">
        <authorList>
            <person name="Yuan C."/>
            <person name="Ke Z."/>
        </authorList>
    </citation>
    <scope>NUCLEOTIDE SEQUENCE</scope>
    <source>
        <strain evidence="2">LB-8</strain>
    </source>
</reference>
<evidence type="ECO:0000313" key="2">
    <source>
        <dbReference type="EMBL" id="MCU7550060.1"/>
    </source>
</evidence>
<feature type="chain" id="PRO_5040791011" description="Outer membrane protein beta-barrel domain-containing protein" evidence="1">
    <location>
        <begin position="21"/>
        <end position="240"/>
    </location>
</feature>